<dbReference type="InterPro" id="IPR035986">
    <property type="entry name" value="PKD_dom_sf"/>
</dbReference>
<dbReference type="SUPFAM" id="SSF81296">
    <property type="entry name" value="E set domains"/>
    <property type="match status" value="1"/>
</dbReference>
<evidence type="ECO:0000256" key="5">
    <source>
        <dbReference type="ARBA" id="ARBA00023326"/>
    </source>
</evidence>
<protein>
    <submittedName>
        <fullName evidence="7">Glycoside hydrolase family 9 protein</fullName>
    </submittedName>
</protein>
<dbReference type="Pfam" id="PF00759">
    <property type="entry name" value="Glyco_hydro_9"/>
    <property type="match status" value="1"/>
</dbReference>
<dbReference type="GO" id="GO:0008810">
    <property type="term" value="F:cellulase activity"/>
    <property type="evidence" value="ECO:0007669"/>
    <property type="project" value="InterPro"/>
</dbReference>
<dbReference type="PROSITE" id="PS50093">
    <property type="entry name" value="PKD"/>
    <property type="match status" value="1"/>
</dbReference>
<dbReference type="Pfam" id="PF18962">
    <property type="entry name" value="Por_Secre_tail"/>
    <property type="match status" value="1"/>
</dbReference>
<name>A0A5P1KKE9_CYTH3</name>
<dbReference type="InterPro" id="IPR013783">
    <property type="entry name" value="Ig-like_fold"/>
</dbReference>
<dbReference type="InterPro" id="IPR045829">
    <property type="entry name" value="PKD_6"/>
</dbReference>
<dbReference type="GO" id="GO:0000272">
    <property type="term" value="P:polysaccharide catabolic process"/>
    <property type="evidence" value="ECO:0007669"/>
    <property type="project" value="UniProtKB-KW"/>
</dbReference>
<evidence type="ECO:0000256" key="1">
    <source>
        <dbReference type="ARBA" id="ARBA00007072"/>
    </source>
</evidence>
<evidence type="ECO:0000256" key="2">
    <source>
        <dbReference type="ARBA" id="ARBA00022801"/>
    </source>
</evidence>
<dbReference type="InterPro" id="IPR000601">
    <property type="entry name" value="PKD_dom"/>
</dbReference>
<evidence type="ECO:0000313" key="7">
    <source>
        <dbReference type="EMBL" id="QDD67343.1"/>
    </source>
</evidence>
<feature type="domain" description="PKD" evidence="6">
    <location>
        <begin position="742"/>
        <end position="824"/>
    </location>
</feature>
<dbReference type="NCBIfam" id="TIGR04183">
    <property type="entry name" value="Por_Secre_tail"/>
    <property type="match status" value="1"/>
</dbReference>
<dbReference type="SUPFAM" id="SSF49299">
    <property type="entry name" value="PKD domain"/>
    <property type="match status" value="1"/>
</dbReference>
<reference evidence="7" key="1">
    <citation type="submission" date="2019-03" db="EMBL/GenBank/DDBJ databases">
        <authorList>
            <person name="Li C."/>
            <person name="Duan C."/>
        </authorList>
    </citation>
    <scope>NUCLEOTIDE SEQUENCE</scope>
    <source>
        <strain evidence="7">ATCC 33406</strain>
    </source>
</reference>
<accession>A0A5P1KKE9</accession>
<evidence type="ECO:0000256" key="3">
    <source>
        <dbReference type="ARBA" id="ARBA00023277"/>
    </source>
</evidence>
<proteinExistence type="inferred from homology"/>
<dbReference type="InterPro" id="IPR008979">
    <property type="entry name" value="Galactose-bd-like_sf"/>
</dbReference>
<dbReference type="Gene3D" id="2.60.40.10">
    <property type="entry name" value="Immunoglobulins"/>
    <property type="match status" value="2"/>
</dbReference>
<comment type="similarity">
    <text evidence="1">Belongs to the glycosyl hydrolase 9 (cellulase E) family.</text>
</comment>
<dbReference type="SMART" id="SM00089">
    <property type="entry name" value="PKD"/>
    <property type="match status" value="1"/>
</dbReference>
<dbReference type="SUPFAM" id="SSF48208">
    <property type="entry name" value="Six-hairpin glycosidases"/>
    <property type="match status" value="1"/>
</dbReference>
<evidence type="ECO:0000256" key="4">
    <source>
        <dbReference type="ARBA" id="ARBA00023295"/>
    </source>
</evidence>
<dbReference type="CDD" id="cd02850">
    <property type="entry name" value="E_set_Cellulase_N"/>
    <property type="match status" value="1"/>
</dbReference>
<evidence type="ECO:0000259" key="6">
    <source>
        <dbReference type="PROSITE" id="PS50093"/>
    </source>
</evidence>
<dbReference type="InterPro" id="IPR022409">
    <property type="entry name" value="PKD/Chitinase_dom"/>
</dbReference>
<dbReference type="PANTHER" id="PTHR22298">
    <property type="entry name" value="ENDO-1,4-BETA-GLUCANASE"/>
    <property type="match status" value="1"/>
</dbReference>
<dbReference type="InterPro" id="IPR008928">
    <property type="entry name" value="6-hairpin_glycosidase_sf"/>
</dbReference>
<dbReference type="Pfam" id="PF02927">
    <property type="entry name" value="CelD_N"/>
    <property type="match status" value="1"/>
</dbReference>
<dbReference type="Pfam" id="PF18911">
    <property type="entry name" value="PKD_4"/>
    <property type="match status" value="1"/>
</dbReference>
<keyword evidence="2 7" id="KW-0378">Hydrolase</keyword>
<keyword evidence="5" id="KW-0624">Polysaccharide degradation</keyword>
<dbReference type="InterPro" id="IPR012341">
    <property type="entry name" value="6hp_glycosidase-like_sf"/>
</dbReference>
<dbReference type="InterPro" id="IPR001701">
    <property type="entry name" value="Glyco_hydro_9"/>
</dbReference>
<keyword evidence="4" id="KW-0326">Glycosidase</keyword>
<dbReference type="InterPro" id="IPR026444">
    <property type="entry name" value="Secre_tail"/>
</dbReference>
<dbReference type="Gene3D" id="1.50.10.10">
    <property type="match status" value="1"/>
</dbReference>
<dbReference type="Pfam" id="PF19408">
    <property type="entry name" value="PKD_6"/>
    <property type="match status" value="6"/>
</dbReference>
<dbReference type="InterPro" id="IPR014756">
    <property type="entry name" value="Ig_E-set"/>
</dbReference>
<dbReference type="SUPFAM" id="SSF49785">
    <property type="entry name" value="Galactose-binding domain-like"/>
    <property type="match status" value="1"/>
</dbReference>
<sequence length="1433" mass="148986">MQTGMLENFNDNALDPGWKSVPAGKFSFAESGGQLVVTPSAVGPGWENIEFSFSPIDLTANQTVSIKIKNSSALTLRVDLIDNTGKSTNGSPVSKSIAINSTLTTVTFDFTNKFSTSGGAAVDKTKISKVVFFINAGGTSYSTPVTLDDVTVGDPIANVPATPGNIVLNQVGYELTGAKKAIYTHTSNTLSATTFDILTASNAVVYTGTIVSKGAVTGWTNKYFWELNFSDFQTPGTYKIRVGTKVSYAFDIAQNVLFNKTAFSVVDFFKGMRSTNNADKTLSFNGPRNDQVNVYGGWIDATGDPGKHMSHLSYANYFNPQQIPFVVWSLLKSYEISQASFTAKSTDLLNESKWGADYLLRNIDKQQNYLYLAIFDNWGNSPGSREICEWGQAGAGNDGARTPNFQAGMREGAGMAIAALARAYRMNLNGDSTKAQYLNGAIRLYTNLKAPGTGYATKNLEYCNDHTENIIDFYCGLLATIELYKATNNAAYLADASVYADKLIGMLDPQGWFRSDVAGTRPFYHAADEGLPLVSLMEYMDVDVSKNAAITQVLSKNIAWYMSISKEVNNPFNYMREYYKPYVNGSLGTAKKAFFVPHDNETGYWWQGENARLASMSTALLLAARKLNAQFTIGTDSISTFGLAQLDWILGKNPFDVCMMTGAGTTTYQNYPVASAIPNVKGGICNGITGKDTEETNIDWKPYASDDWQNWRWIEQWLPHDAWFLLAVSSLDVANTPPPAAPVASFTISKQSVCTGITTVLTNTSTGSTTSYVWDFGTGASISGSTAAGPHTVSWTTSGTKTITLTVTGPNGTATTTSTVTVTAVPTAAGEITGVASVCASTTGATYSIPAIATATSYAWTLPTGAAITAGANTNAITVSFATAGGTIQVTPGNTCGTAAPASKTITLTDKPTAAGEINGLASVCASTTGVTYSIPAIATATSYAWTLPTGAAITAGANTNAITISFAAASGTIQVTPGNTCGTAAPASKTITLTAKPTAAGEITGVASVCASTTGITYSIPAIATATSYAWTLPTGAAITAGANSNAITVSFATASGTIQVTPGNTCGTAAPASKTITLTDKPTAAGEITGLASVCASTAGVTYSIPAIATATSYAWTLPTGASITSGDNTNTITVSFATTGGTIQVTPGNTCGTAAPASKTITLTAKPTAAGEITGLASVCASTAGVTYSIPAIATATSYAWTLPTGAAITAGANTNAITVSFATASGTIQITPSNTCGTAAPASKSVQIIPIGSAPCTAPVTSAIEGPSNIAPNVQNVTFSVTQHAGSAYTWAVPNGATIVSGSGSSSIVVNFGNSGGIVSVQESNSYGTGTAVTKNVTMISTAIDASSVTDIQINIHPNPSEQYCLLTTTTPAEELIDVTIIDMKGVVIMHQQWNTSQPLVLNSDLNAGIYIVQLKIQEQFITKRLIRL</sequence>
<dbReference type="EMBL" id="MK728329">
    <property type="protein sequence ID" value="QDD67343.1"/>
    <property type="molecule type" value="Genomic_DNA"/>
</dbReference>
<dbReference type="InterPro" id="IPR004197">
    <property type="entry name" value="Cellulase_Ig-like"/>
</dbReference>
<organism evidence="7">
    <name type="scientific">Cytophaga hutchinsonii (strain ATCC 33406 / DSM 1761 / CIP 103989 / NBRC 15051 / NCIMB 9469 / D465)</name>
    <dbReference type="NCBI Taxonomy" id="269798"/>
    <lineage>
        <taxon>Bacteria</taxon>
        <taxon>Pseudomonadati</taxon>
        <taxon>Bacteroidota</taxon>
        <taxon>Cytophagia</taxon>
        <taxon>Cytophagales</taxon>
        <taxon>Cytophagaceae</taxon>
        <taxon>Cytophaga</taxon>
    </lineage>
</organism>
<keyword evidence="3" id="KW-0119">Carbohydrate metabolism</keyword>